<evidence type="ECO:0000313" key="3">
    <source>
        <dbReference type="Proteomes" id="UP001501321"/>
    </source>
</evidence>
<accession>A0ABP8QK16</accession>
<comment type="caution">
    <text evidence="2">The sequence shown here is derived from an EMBL/GenBank/DDBJ whole genome shotgun (WGS) entry which is preliminary data.</text>
</comment>
<evidence type="ECO:0000313" key="2">
    <source>
        <dbReference type="EMBL" id="GAA4504318.1"/>
    </source>
</evidence>
<protein>
    <submittedName>
        <fullName evidence="2">Uncharacterized protein</fullName>
    </submittedName>
</protein>
<dbReference type="Proteomes" id="UP001501321">
    <property type="component" value="Unassembled WGS sequence"/>
</dbReference>
<keyword evidence="3" id="KW-1185">Reference proteome</keyword>
<organism evidence="2 3">
    <name type="scientific">Pseudaeromonas paramecii</name>
    <dbReference type="NCBI Taxonomy" id="2138166"/>
    <lineage>
        <taxon>Bacteria</taxon>
        <taxon>Pseudomonadati</taxon>
        <taxon>Pseudomonadota</taxon>
        <taxon>Gammaproteobacteria</taxon>
        <taxon>Aeromonadales</taxon>
        <taxon>Aeromonadaceae</taxon>
        <taxon>Pseudaeromonas</taxon>
    </lineage>
</organism>
<dbReference type="EMBL" id="BAABFC010000029">
    <property type="protein sequence ID" value="GAA4504318.1"/>
    <property type="molecule type" value="Genomic_DNA"/>
</dbReference>
<name>A0ABP8QK16_9GAMM</name>
<sequence>MFQYAPGQQQGADEVEDVGVQGNGNALSHGEPMLDKDEGRILTPFARALTSAGMQKRGRRPAAVWTCLGWLGLSWHNVGPPALARFT</sequence>
<feature type="region of interest" description="Disordered" evidence="1">
    <location>
        <begin position="1"/>
        <end position="35"/>
    </location>
</feature>
<reference evidence="3" key="1">
    <citation type="journal article" date="2019" name="Int. J. Syst. Evol. Microbiol.">
        <title>The Global Catalogue of Microorganisms (GCM) 10K type strain sequencing project: providing services to taxonomists for standard genome sequencing and annotation.</title>
        <authorList>
            <consortium name="The Broad Institute Genomics Platform"/>
            <consortium name="The Broad Institute Genome Sequencing Center for Infectious Disease"/>
            <person name="Wu L."/>
            <person name="Ma J."/>
        </authorList>
    </citation>
    <scope>NUCLEOTIDE SEQUENCE [LARGE SCALE GENOMIC DNA]</scope>
    <source>
        <strain evidence="3">JCM 32226</strain>
    </source>
</reference>
<feature type="compositionally biased region" description="Polar residues" evidence="1">
    <location>
        <begin position="1"/>
        <end position="11"/>
    </location>
</feature>
<gene>
    <name evidence="2" type="ORF">GCM10023095_32050</name>
</gene>
<proteinExistence type="predicted"/>
<evidence type="ECO:0000256" key="1">
    <source>
        <dbReference type="SAM" id="MobiDB-lite"/>
    </source>
</evidence>